<protein>
    <submittedName>
        <fullName evidence="2">Uncharacterized protein</fullName>
    </submittedName>
</protein>
<organism evidence="2 3">
    <name type="scientific">Pleurodeles waltl</name>
    <name type="common">Iberian ribbed newt</name>
    <dbReference type="NCBI Taxonomy" id="8319"/>
    <lineage>
        <taxon>Eukaryota</taxon>
        <taxon>Metazoa</taxon>
        <taxon>Chordata</taxon>
        <taxon>Craniata</taxon>
        <taxon>Vertebrata</taxon>
        <taxon>Euteleostomi</taxon>
        <taxon>Amphibia</taxon>
        <taxon>Batrachia</taxon>
        <taxon>Caudata</taxon>
        <taxon>Salamandroidea</taxon>
        <taxon>Salamandridae</taxon>
        <taxon>Pleurodelinae</taxon>
        <taxon>Pleurodeles</taxon>
    </lineage>
</organism>
<proteinExistence type="predicted"/>
<dbReference type="AlphaFoldDB" id="A0AAV7QLX7"/>
<evidence type="ECO:0000313" key="3">
    <source>
        <dbReference type="Proteomes" id="UP001066276"/>
    </source>
</evidence>
<feature type="compositionally biased region" description="Low complexity" evidence="1">
    <location>
        <begin position="50"/>
        <end position="74"/>
    </location>
</feature>
<dbReference type="EMBL" id="JANPWB010000010">
    <property type="protein sequence ID" value="KAJ1140336.1"/>
    <property type="molecule type" value="Genomic_DNA"/>
</dbReference>
<accession>A0AAV7QLX7</accession>
<evidence type="ECO:0000313" key="2">
    <source>
        <dbReference type="EMBL" id="KAJ1140336.1"/>
    </source>
</evidence>
<sequence>MQLIAPTRLAPRSAVSRGIRGLVLPWRTDLTSSGWGWSSLQCRALRARPGHSAGPGSAGPHHVCWRPGGSSVLGLRGGRRRRPPSSGQRPGPGPALRLLERLPLGGGGKALHLLGARGQEARIKMADGAPVMRRMARHLEPPPLCLD</sequence>
<reference evidence="2" key="1">
    <citation type="journal article" date="2022" name="bioRxiv">
        <title>Sequencing and chromosome-scale assembly of the giantPleurodeles waltlgenome.</title>
        <authorList>
            <person name="Brown T."/>
            <person name="Elewa A."/>
            <person name="Iarovenko S."/>
            <person name="Subramanian E."/>
            <person name="Araus A.J."/>
            <person name="Petzold A."/>
            <person name="Susuki M."/>
            <person name="Suzuki K.-i.T."/>
            <person name="Hayashi T."/>
            <person name="Toyoda A."/>
            <person name="Oliveira C."/>
            <person name="Osipova E."/>
            <person name="Leigh N.D."/>
            <person name="Simon A."/>
            <person name="Yun M.H."/>
        </authorList>
    </citation>
    <scope>NUCLEOTIDE SEQUENCE</scope>
    <source>
        <strain evidence="2">20211129_DDA</strain>
        <tissue evidence="2">Liver</tissue>
    </source>
</reference>
<comment type="caution">
    <text evidence="2">The sequence shown here is derived from an EMBL/GenBank/DDBJ whole genome shotgun (WGS) entry which is preliminary data.</text>
</comment>
<feature type="region of interest" description="Disordered" evidence="1">
    <location>
        <begin position="48"/>
        <end position="97"/>
    </location>
</feature>
<keyword evidence="3" id="KW-1185">Reference proteome</keyword>
<feature type="compositionally biased region" description="Low complexity" evidence="1">
    <location>
        <begin position="84"/>
        <end position="97"/>
    </location>
</feature>
<evidence type="ECO:0000256" key="1">
    <source>
        <dbReference type="SAM" id="MobiDB-lite"/>
    </source>
</evidence>
<dbReference type="Proteomes" id="UP001066276">
    <property type="component" value="Chromosome 6"/>
</dbReference>
<name>A0AAV7QLX7_PLEWA</name>
<gene>
    <name evidence="2" type="ORF">NDU88_006693</name>
</gene>